<dbReference type="EMBL" id="BARV01014713">
    <property type="protein sequence ID" value="GAI22286.1"/>
    <property type="molecule type" value="Genomic_DNA"/>
</dbReference>
<reference evidence="1" key="1">
    <citation type="journal article" date="2014" name="Front. Microbiol.">
        <title>High frequency of phylogenetically diverse reductive dehalogenase-homologous genes in deep subseafloor sedimentary metagenomes.</title>
        <authorList>
            <person name="Kawai M."/>
            <person name="Futagami T."/>
            <person name="Toyoda A."/>
            <person name="Takaki Y."/>
            <person name="Nishi S."/>
            <person name="Hori S."/>
            <person name="Arai W."/>
            <person name="Tsubouchi T."/>
            <person name="Morono Y."/>
            <person name="Uchiyama I."/>
            <person name="Ito T."/>
            <person name="Fujiyama A."/>
            <person name="Inagaki F."/>
            <person name="Takami H."/>
        </authorList>
    </citation>
    <scope>NUCLEOTIDE SEQUENCE</scope>
    <source>
        <strain evidence="1">Expedition CK06-06</strain>
    </source>
</reference>
<evidence type="ECO:0000313" key="1">
    <source>
        <dbReference type="EMBL" id="GAI22286.1"/>
    </source>
</evidence>
<organism evidence="1">
    <name type="scientific">marine sediment metagenome</name>
    <dbReference type="NCBI Taxonomy" id="412755"/>
    <lineage>
        <taxon>unclassified sequences</taxon>
        <taxon>metagenomes</taxon>
        <taxon>ecological metagenomes</taxon>
    </lineage>
</organism>
<gene>
    <name evidence="1" type="ORF">S06H3_25547</name>
</gene>
<dbReference type="AlphaFoldDB" id="X1MW70"/>
<feature type="non-terminal residue" evidence="1">
    <location>
        <position position="1"/>
    </location>
</feature>
<accession>X1MW70</accession>
<comment type="caution">
    <text evidence="1">The sequence shown here is derived from an EMBL/GenBank/DDBJ whole genome shotgun (WGS) entry which is preliminary data.</text>
</comment>
<name>X1MW70_9ZZZZ</name>
<protein>
    <submittedName>
        <fullName evidence="1">Uncharacterized protein</fullName>
    </submittedName>
</protein>
<sequence length="36" mass="3838">LDYADIQLIQASSVAEALRLGLSRRGHSASPLKGED</sequence>
<proteinExistence type="predicted"/>